<dbReference type="InterPro" id="IPR050815">
    <property type="entry name" value="TF_fung"/>
</dbReference>
<dbReference type="AlphaFoldDB" id="A0A1Y2BSB3"/>
<dbReference type="PROSITE" id="PS50048">
    <property type="entry name" value="ZN2_CY6_FUNGAL_2"/>
    <property type="match status" value="1"/>
</dbReference>
<keyword evidence="5" id="KW-0539">Nucleus</keyword>
<evidence type="ECO:0000313" key="10">
    <source>
        <dbReference type="Proteomes" id="UP000193920"/>
    </source>
</evidence>
<dbReference type="SUPFAM" id="SSF57701">
    <property type="entry name" value="Zn2/Cys6 DNA-binding domain"/>
    <property type="match status" value="1"/>
</dbReference>
<dbReference type="GO" id="GO:0005634">
    <property type="term" value="C:nucleus"/>
    <property type="evidence" value="ECO:0007669"/>
    <property type="project" value="UniProtKB-SubCell"/>
</dbReference>
<dbReference type="InterPro" id="IPR007219">
    <property type="entry name" value="XnlR_reg_dom"/>
</dbReference>
<dbReference type="GO" id="GO:0003677">
    <property type="term" value="F:DNA binding"/>
    <property type="evidence" value="ECO:0007669"/>
    <property type="project" value="InterPro"/>
</dbReference>
<comment type="subcellular location">
    <subcellularLocation>
        <location evidence="1">Nucleus</location>
    </subcellularLocation>
</comment>
<dbReference type="PANTHER" id="PTHR47338">
    <property type="entry name" value="ZN(II)2CYS6 TRANSCRIPTION FACTOR (EUROFUNG)-RELATED"/>
    <property type="match status" value="1"/>
</dbReference>
<evidence type="ECO:0000256" key="5">
    <source>
        <dbReference type="ARBA" id="ARBA00023242"/>
    </source>
</evidence>
<protein>
    <recommendedName>
        <fullName evidence="8">Zn(2)-C6 fungal-type domain-containing protein</fullName>
    </recommendedName>
</protein>
<feature type="region of interest" description="Disordered" evidence="6">
    <location>
        <begin position="607"/>
        <end position="635"/>
    </location>
</feature>
<feature type="transmembrane region" description="Helical" evidence="7">
    <location>
        <begin position="886"/>
        <end position="906"/>
    </location>
</feature>
<dbReference type="CDD" id="cd00067">
    <property type="entry name" value="GAL4"/>
    <property type="match status" value="1"/>
</dbReference>
<evidence type="ECO:0000313" key="9">
    <source>
        <dbReference type="EMBL" id="ORY37527.1"/>
    </source>
</evidence>
<evidence type="ECO:0000256" key="1">
    <source>
        <dbReference type="ARBA" id="ARBA00004123"/>
    </source>
</evidence>
<keyword evidence="4" id="KW-0804">Transcription</keyword>
<evidence type="ECO:0000256" key="3">
    <source>
        <dbReference type="ARBA" id="ARBA00023015"/>
    </source>
</evidence>
<gene>
    <name evidence="9" type="ORF">LY90DRAFT_672791</name>
</gene>
<keyword evidence="7" id="KW-1133">Transmembrane helix</keyword>
<keyword evidence="7" id="KW-0472">Membrane</keyword>
<dbReference type="Gene3D" id="4.10.240.10">
    <property type="entry name" value="Zn(2)-C6 fungal-type DNA-binding domain"/>
    <property type="match status" value="1"/>
</dbReference>
<dbReference type="InterPro" id="IPR036864">
    <property type="entry name" value="Zn2-C6_fun-type_DNA-bd_sf"/>
</dbReference>
<feature type="compositionally biased region" description="Basic residues" evidence="6">
    <location>
        <begin position="616"/>
        <end position="625"/>
    </location>
</feature>
<dbReference type="EMBL" id="MCOG01000142">
    <property type="protein sequence ID" value="ORY37527.1"/>
    <property type="molecule type" value="Genomic_DNA"/>
</dbReference>
<dbReference type="GO" id="GO:0000981">
    <property type="term" value="F:DNA-binding transcription factor activity, RNA polymerase II-specific"/>
    <property type="evidence" value="ECO:0007669"/>
    <property type="project" value="InterPro"/>
</dbReference>
<feature type="region of interest" description="Disordered" evidence="6">
    <location>
        <begin position="827"/>
        <end position="849"/>
    </location>
</feature>
<keyword evidence="2" id="KW-0479">Metal-binding</keyword>
<evidence type="ECO:0000256" key="4">
    <source>
        <dbReference type="ARBA" id="ARBA00023163"/>
    </source>
</evidence>
<keyword evidence="3" id="KW-0805">Transcription regulation</keyword>
<reference evidence="9 10" key="1">
    <citation type="submission" date="2016-08" db="EMBL/GenBank/DDBJ databases">
        <title>A Parts List for Fungal Cellulosomes Revealed by Comparative Genomics.</title>
        <authorList>
            <consortium name="DOE Joint Genome Institute"/>
            <person name="Haitjema C.H."/>
            <person name="Gilmore S.P."/>
            <person name="Henske J.K."/>
            <person name="Solomon K.V."/>
            <person name="De Groot R."/>
            <person name="Kuo A."/>
            <person name="Mondo S.J."/>
            <person name="Salamov A.A."/>
            <person name="Labutti K."/>
            <person name="Zhao Z."/>
            <person name="Chiniquy J."/>
            <person name="Barry K."/>
            <person name="Brewer H.M."/>
            <person name="Purvine S.O."/>
            <person name="Wright A.T."/>
            <person name="Boxma B."/>
            <person name="Van Alen T."/>
            <person name="Hackstein J.H."/>
            <person name="Baker S.E."/>
            <person name="Grigoriev I.V."/>
            <person name="O'Malley M.A."/>
        </authorList>
    </citation>
    <scope>NUCLEOTIDE SEQUENCE [LARGE SCALE GENOMIC DNA]</scope>
    <source>
        <strain evidence="9 10">G1</strain>
    </source>
</reference>
<accession>A0A1Y2BSB3</accession>
<feature type="domain" description="Zn(2)-C6 fungal-type" evidence="8">
    <location>
        <begin position="15"/>
        <end position="45"/>
    </location>
</feature>
<dbReference type="GO" id="GO:0008270">
    <property type="term" value="F:zinc ion binding"/>
    <property type="evidence" value="ECO:0007669"/>
    <property type="project" value="InterPro"/>
</dbReference>
<dbReference type="Pfam" id="PF04082">
    <property type="entry name" value="Fungal_trans"/>
    <property type="match status" value="1"/>
</dbReference>
<dbReference type="SMART" id="SM00066">
    <property type="entry name" value="GAL4"/>
    <property type="match status" value="1"/>
</dbReference>
<comment type="caution">
    <text evidence="9">The sequence shown here is derived from an EMBL/GenBank/DDBJ whole genome shotgun (WGS) entry which is preliminary data.</text>
</comment>
<dbReference type="STRING" id="1754190.A0A1Y2BSB3"/>
<evidence type="ECO:0000259" key="8">
    <source>
        <dbReference type="PROSITE" id="PS50048"/>
    </source>
</evidence>
<organism evidence="9 10">
    <name type="scientific">Neocallimastix californiae</name>
    <dbReference type="NCBI Taxonomy" id="1754190"/>
    <lineage>
        <taxon>Eukaryota</taxon>
        <taxon>Fungi</taxon>
        <taxon>Fungi incertae sedis</taxon>
        <taxon>Chytridiomycota</taxon>
        <taxon>Chytridiomycota incertae sedis</taxon>
        <taxon>Neocallimastigomycetes</taxon>
        <taxon>Neocallimastigales</taxon>
        <taxon>Neocallimastigaceae</taxon>
        <taxon>Neocallimastix</taxon>
    </lineage>
</organism>
<evidence type="ECO:0000256" key="7">
    <source>
        <dbReference type="SAM" id="Phobius"/>
    </source>
</evidence>
<dbReference type="Pfam" id="PF00172">
    <property type="entry name" value="Zn_clus"/>
    <property type="match status" value="1"/>
</dbReference>
<feature type="compositionally biased region" description="Low complexity" evidence="6">
    <location>
        <begin position="701"/>
        <end position="735"/>
    </location>
</feature>
<sequence length="965" mass="113029">MEKSKTKIRRKVTQACENCREKRVKCSGSRPSCQNCIHLNIECVYKAVTKKRGPRSGYIEEIVSTRVQKEIERVVTENLISKENIYKLAKNNVEIFNSSNILKKYLEEINIEESIKIQDYKESINVVNEKKEDLNKTNTTEINDKIYPILSNVKSNESVLFNKLNENKEFGEAIIYNNQVVLKYKMFGINYKLINEYFNYAHPYFPILNKEIIFERIQNKTIFPGLLLAIYASTYMYKSNPSLEMSRKYVKLAYDYTFNYINEPNIQITQAIALISNCECGTNKWWVLFGVALRMSYLLELSIDNKNLSKKYNEERKFTFWYIICEDMMISIITGRSDRYDLYNFISSDSADAFLRSLNYNIYSLNIISYILLANLIQKVIQYIRISQIHSEDLYLLDEEIDYWFNAFDSMFKYHNENMMNEVIGEILFKLHYNIIFSTIKILFYRHKSTVTVNFQKKNIIKRSKLLDNIINILKPYYDNLSHFSLNNNNINYNFDLFSNSSNNILKKKKSKVTNHRKNSSNENDKHELSFQPVINDTKSFPTAFLFNDMIYYKEKSNSFLKIDYNSFYFGTVDASNIYVDKMDDSYKKKGLKFNITNNSNKNVQMIESSSSGSSHYRKNTHKRTNSKDFIDDEDKVTPPIKKYKSVGSSDDQNNTFEVIKNKILTSIDPVELRDESLIKVYNSLSTPLEYENKTVDYKTNSISNDLSNNNSNNRNNNNNSNNNNNNNNNNFNDNITRDNDIPMNNSLINFKSDINNDTILTPPFNDVLTNNPDRFSTSESEIPKENKNNYYGEFLSNIMNSYTPSFNINDNMKVKYLNHVDDNGTSSASDFQSKQFNDEQKNSDDSYDSNINSMESLKVCKDIAIAVTKKIKILKSIISPHQMKYHYILTWCFYQIGIIFLICYVNEGKKEDYEIAKFYEELLETSAEYYVAVAPYLSKYKEMVEEVEYSVENGIPKLSIRDIF</sequence>
<dbReference type="GO" id="GO:0006351">
    <property type="term" value="P:DNA-templated transcription"/>
    <property type="evidence" value="ECO:0007669"/>
    <property type="project" value="InterPro"/>
</dbReference>
<keyword evidence="7" id="KW-0812">Transmembrane</keyword>
<dbReference type="PANTHER" id="PTHR47338:SF5">
    <property type="entry name" value="ZN(II)2CYS6 TRANSCRIPTION FACTOR (EUROFUNG)"/>
    <property type="match status" value="1"/>
</dbReference>
<evidence type="ECO:0000256" key="2">
    <source>
        <dbReference type="ARBA" id="ARBA00022723"/>
    </source>
</evidence>
<dbReference type="CDD" id="cd12148">
    <property type="entry name" value="fungal_TF_MHR"/>
    <property type="match status" value="1"/>
</dbReference>
<dbReference type="InterPro" id="IPR001138">
    <property type="entry name" value="Zn2Cys6_DnaBD"/>
</dbReference>
<name>A0A1Y2BSB3_9FUNG</name>
<dbReference type="Proteomes" id="UP000193920">
    <property type="component" value="Unassembled WGS sequence"/>
</dbReference>
<proteinExistence type="predicted"/>
<feature type="compositionally biased region" description="Polar residues" evidence="6">
    <location>
        <begin position="827"/>
        <end position="836"/>
    </location>
</feature>
<feature type="region of interest" description="Disordered" evidence="6">
    <location>
        <begin position="701"/>
        <end position="739"/>
    </location>
</feature>
<dbReference type="PROSITE" id="PS00463">
    <property type="entry name" value="ZN2_CY6_FUNGAL_1"/>
    <property type="match status" value="1"/>
</dbReference>
<evidence type="ECO:0000256" key="6">
    <source>
        <dbReference type="SAM" id="MobiDB-lite"/>
    </source>
</evidence>
<keyword evidence="10" id="KW-1185">Reference proteome</keyword>
<dbReference type="OrthoDB" id="2123952at2759"/>